<gene>
    <name evidence="2" type="primary">ORF94865</name>
    <name evidence="1" type="synonym">ORF94857</name>
</gene>
<evidence type="ECO:0000313" key="2">
    <source>
        <dbReference type="EMBL" id="CEK75300.1"/>
    </source>
</evidence>
<proteinExistence type="predicted"/>
<reference evidence="2" key="1">
    <citation type="submission" date="2014-12" db="EMBL/GenBank/DDBJ databases">
        <title>Insight into the proteome of Arion vulgaris.</title>
        <authorList>
            <person name="Aradska J."/>
            <person name="Bulat T."/>
            <person name="Smidak R."/>
            <person name="Sarate P."/>
            <person name="Gangsoo J."/>
            <person name="Sialana F."/>
            <person name="Bilban M."/>
            <person name="Lubec G."/>
        </authorList>
    </citation>
    <scope>NUCLEOTIDE SEQUENCE</scope>
    <source>
        <tissue evidence="2">Skin</tissue>
    </source>
</reference>
<evidence type="ECO:0000313" key="1">
    <source>
        <dbReference type="EMBL" id="CEK75299.1"/>
    </source>
</evidence>
<dbReference type="EMBL" id="HACG01028434">
    <property type="protein sequence ID" value="CEK75299.1"/>
    <property type="molecule type" value="Transcribed_RNA"/>
</dbReference>
<sequence length="76" mass="8899">MSCWTTTRCRISTSKFVPEFMHISQQVTNLWRQVTVRFYKQKNLTFKVTHLVLYCSMVSALISPKEAIRTDTIPTV</sequence>
<name>A0A0B7A5N8_9EUPU</name>
<organism evidence="2">
    <name type="scientific">Arion vulgaris</name>
    <dbReference type="NCBI Taxonomy" id="1028688"/>
    <lineage>
        <taxon>Eukaryota</taxon>
        <taxon>Metazoa</taxon>
        <taxon>Spiralia</taxon>
        <taxon>Lophotrochozoa</taxon>
        <taxon>Mollusca</taxon>
        <taxon>Gastropoda</taxon>
        <taxon>Heterobranchia</taxon>
        <taxon>Euthyneura</taxon>
        <taxon>Panpulmonata</taxon>
        <taxon>Eupulmonata</taxon>
        <taxon>Stylommatophora</taxon>
        <taxon>Helicina</taxon>
        <taxon>Arionoidea</taxon>
        <taxon>Arionidae</taxon>
        <taxon>Arion</taxon>
    </lineage>
</organism>
<dbReference type="EMBL" id="HACG01028435">
    <property type="protein sequence ID" value="CEK75300.1"/>
    <property type="molecule type" value="Transcribed_RNA"/>
</dbReference>
<accession>A0A0B7A5N8</accession>
<protein>
    <submittedName>
        <fullName evidence="2">Uncharacterized protein</fullName>
    </submittedName>
</protein>
<dbReference type="AlphaFoldDB" id="A0A0B7A5N8"/>